<feature type="transmembrane region" description="Helical" evidence="5">
    <location>
        <begin position="12"/>
        <end position="34"/>
    </location>
</feature>
<dbReference type="RefSeq" id="WP_345549126.1">
    <property type="nucleotide sequence ID" value="NZ_BAABRT010000005.1"/>
</dbReference>
<keyword evidence="4 5" id="KW-0472">Membrane</keyword>
<gene>
    <name evidence="6" type="ORF">Maes01_00825</name>
</gene>
<dbReference type="Proteomes" id="UP001408594">
    <property type="component" value="Unassembled WGS sequence"/>
</dbReference>
<evidence type="ECO:0000256" key="3">
    <source>
        <dbReference type="ARBA" id="ARBA00022989"/>
    </source>
</evidence>
<reference evidence="6 7" key="1">
    <citation type="submission" date="2024-02" db="EMBL/GenBank/DDBJ databases">
        <title>Microbulbifer aestuariivivens NBRC 112533.</title>
        <authorList>
            <person name="Ichikawa N."/>
            <person name="Katano-Makiyama Y."/>
            <person name="Hidaka K."/>
        </authorList>
    </citation>
    <scope>NUCLEOTIDE SEQUENCE [LARGE SCALE GENOMIC DNA]</scope>
    <source>
        <strain evidence="6 7">NBRC 112533</strain>
    </source>
</reference>
<comment type="caution">
    <text evidence="6">The sequence shown here is derived from an EMBL/GenBank/DDBJ whole genome shotgun (WGS) entry which is preliminary data.</text>
</comment>
<feature type="transmembrane region" description="Helical" evidence="5">
    <location>
        <begin position="46"/>
        <end position="64"/>
    </location>
</feature>
<evidence type="ECO:0008006" key="8">
    <source>
        <dbReference type="Google" id="ProtNLM"/>
    </source>
</evidence>
<keyword evidence="3 5" id="KW-1133">Transmembrane helix</keyword>
<keyword evidence="2 5" id="KW-0812">Transmembrane</keyword>
<evidence type="ECO:0000313" key="6">
    <source>
        <dbReference type="EMBL" id="GAA5524270.1"/>
    </source>
</evidence>
<dbReference type="PANTHER" id="PTHR12714:SF24">
    <property type="entry name" value="SLR1182 PROTEIN"/>
    <property type="match status" value="1"/>
</dbReference>
<dbReference type="EMBL" id="BAABRT010000005">
    <property type="protein sequence ID" value="GAA5524270.1"/>
    <property type="molecule type" value="Genomic_DNA"/>
</dbReference>
<keyword evidence="7" id="KW-1185">Reference proteome</keyword>
<evidence type="ECO:0000256" key="1">
    <source>
        <dbReference type="ARBA" id="ARBA00004127"/>
    </source>
</evidence>
<proteinExistence type="predicted"/>
<dbReference type="InterPro" id="IPR007318">
    <property type="entry name" value="Phopholipid_MeTrfase"/>
</dbReference>
<name>A0ABP9WM35_9GAMM</name>
<dbReference type="Pfam" id="PF04191">
    <property type="entry name" value="PEMT"/>
    <property type="match status" value="1"/>
</dbReference>
<evidence type="ECO:0000256" key="2">
    <source>
        <dbReference type="ARBA" id="ARBA00022692"/>
    </source>
</evidence>
<evidence type="ECO:0000313" key="7">
    <source>
        <dbReference type="Proteomes" id="UP001408594"/>
    </source>
</evidence>
<evidence type="ECO:0000256" key="5">
    <source>
        <dbReference type="SAM" id="Phobius"/>
    </source>
</evidence>
<sequence length="160" mass="18024">MKADKQRMPDHANVIALPPLIYGGFLLLAAGLHWQLPLGLGERSSWHWVAGAVLISAGAVLALWGKITLDRAGTCVHPGGSTRAIVSDGPFRFSRNPLYVALTLIYLGLALLLSNAWALLLLPLLLWLIHTGVVRREERYLERKFGEEYRRYLRQVRRYL</sequence>
<dbReference type="Gene3D" id="1.20.120.1630">
    <property type="match status" value="1"/>
</dbReference>
<dbReference type="PANTHER" id="PTHR12714">
    <property type="entry name" value="PROTEIN-S ISOPRENYLCYSTEINE O-METHYLTRANSFERASE"/>
    <property type="match status" value="1"/>
</dbReference>
<feature type="transmembrane region" description="Helical" evidence="5">
    <location>
        <begin position="98"/>
        <end position="129"/>
    </location>
</feature>
<protein>
    <recommendedName>
        <fullName evidence="8">Isoprenylcysteine carboxylmethyltransferase family protein</fullName>
    </recommendedName>
</protein>
<evidence type="ECO:0000256" key="4">
    <source>
        <dbReference type="ARBA" id="ARBA00023136"/>
    </source>
</evidence>
<comment type="subcellular location">
    <subcellularLocation>
        <location evidence="1">Endomembrane system</location>
        <topology evidence="1">Multi-pass membrane protein</topology>
    </subcellularLocation>
</comment>
<accession>A0ABP9WM35</accession>
<organism evidence="6 7">
    <name type="scientific">Microbulbifer aestuariivivens</name>
    <dbReference type="NCBI Taxonomy" id="1908308"/>
    <lineage>
        <taxon>Bacteria</taxon>
        <taxon>Pseudomonadati</taxon>
        <taxon>Pseudomonadota</taxon>
        <taxon>Gammaproteobacteria</taxon>
        <taxon>Cellvibrionales</taxon>
        <taxon>Microbulbiferaceae</taxon>
        <taxon>Microbulbifer</taxon>
    </lineage>
</organism>